<keyword evidence="2" id="KW-0732">Signal</keyword>
<dbReference type="PROSITE" id="PS51208">
    <property type="entry name" value="AUTOTRANSPORTER"/>
    <property type="match status" value="1"/>
</dbReference>
<dbReference type="EMBL" id="LKAJ01000001">
    <property type="protein sequence ID" value="KRG22505.1"/>
    <property type="molecule type" value="Genomic_DNA"/>
</dbReference>
<sequence>MINRRKGALLALALTSFSSISWATYSDVNAMLEALRPNAPVIAPELNILILSLDGLNPIPIQKRDALFTLAPAADGSLREVSQAAMHQMHATIFDRVEKLRELPPKPTGIACGDQHVAYNPKPYYIKDKTGATKITSSTPAQTTSLNHEAKAAAKKTADNSDLPPVKDNAASSSDLPPVKDKAASSDLPPVKDNAASSDLPPVKDNASPAAKATEATAATTGTSDLPAVSDDTPLIGDILSEPKGAWMQLIGADTWQYERENHPGYHSQMLGLLIGRDKQINDDLFIGIAGGYQQGDVDTIGLSGSYLDVKRYNGTVYGRFDFCNRRMFAQLALTLALNNYDNNRYILVPPAAGFGFVNIAHGDFDGWETNAHFESGYTFVCKQLRVIPKLILEYSHMEFNNYEEHDAFFLDLNVKYDNMNAFDLGLGAQIDYRNDFEQVSVIPQAHFYYYYDFINAKQVATANFYSGGYAFLSEQIGPSASTVDLGVALNIHSKGQTLVKFQYDYVTRSDYHRNEAFIKLRYEWV</sequence>
<reference evidence="4" key="1">
    <citation type="submission" date="2015-09" db="EMBL/GenBank/DDBJ databases">
        <title>Draft Genome Sequences of Two Novel Amoeba-resistant Intranuclear Bacteria, Candidatus Berkiella cookevillensis and Candidatus Berkiella aquae.</title>
        <authorList>
            <person name="Mehari Y.T."/>
            <person name="Arivett B.A."/>
            <person name="Farone A.L."/>
            <person name="Gunderson J.H."/>
            <person name="Farone M.B."/>
        </authorList>
    </citation>
    <scope>NUCLEOTIDE SEQUENCE [LARGE SCALE GENOMIC DNA]</scope>
    <source>
        <strain evidence="4">HT99</strain>
    </source>
</reference>
<keyword evidence="6" id="KW-1185">Reference proteome</keyword>
<dbReference type="SUPFAM" id="SSF103515">
    <property type="entry name" value="Autotransporter"/>
    <property type="match status" value="1"/>
</dbReference>
<dbReference type="EMBL" id="LKAJ02000001">
    <property type="protein sequence ID" value="MCS5712130.1"/>
    <property type="molecule type" value="Genomic_DNA"/>
</dbReference>
<feature type="chain" id="PRO_5043129777" evidence="2">
    <location>
        <begin position="24"/>
        <end position="526"/>
    </location>
</feature>
<dbReference type="SMART" id="SM00869">
    <property type="entry name" value="Autotransporter"/>
    <property type="match status" value="1"/>
</dbReference>
<evidence type="ECO:0000313" key="4">
    <source>
        <dbReference type="EMBL" id="KRG22505.1"/>
    </source>
</evidence>
<dbReference type="Gene3D" id="2.40.128.130">
    <property type="entry name" value="Autotransporter beta-domain"/>
    <property type="match status" value="1"/>
</dbReference>
<name>A0A0Q9YRH7_9GAMM</name>
<protein>
    <submittedName>
        <fullName evidence="5">Autotransporter outer membrane beta-barrel domain-containing protein</fullName>
    </submittedName>
    <submittedName>
        <fullName evidence="4">Outer membrane protein B</fullName>
    </submittedName>
</protein>
<evidence type="ECO:0000313" key="6">
    <source>
        <dbReference type="Proteomes" id="UP000051497"/>
    </source>
</evidence>
<reference evidence="5" key="2">
    <citation type="journal article" date="2016" name="Genome Announc.">
        <title>Draft Genome Sequences of Two Novel Amoeba-Resistant Intranuclear Bacteria, 'Candidatus Berkiella cookevillensis' and 'Candidatus Berkiella aquae'.</title>
        <authorList>
            <person name="Mehari Y.T."/>
            <person name="Arivett B.A."/>
            <person name="Farone A.L."/>
            <person name="Gunderson J.H."/>
            <person name="Farone M.B."/>
        </authorList>
    </citation>
    <scope>NUCLEOTIDE SEQUENCE</scope>
    <source>
        <strain evidence="5">HT99</strain>
    </source>
</reference>
<evidence type="ECO:0000313" key="5">
    <source>
        <dbReference type="EMBL" id="MCS5712130.1"/>
    </source>
</evidence>
<feature type="region of interest" description="Disordered" evidence="1">
    <location>
        <begin position="135"/>
        <end position="230"/>
    </location>
</feature>
<dbReference type="Proteomes" id="UP000051497">
    <property type="component" value="Unassembled WGS sequence"/>
</dbReference>
<feature type="compositionally biased region" description="Basic and acidic residues" evidence="1">
    <location>
        <begin position="148"/>
        <end position="159"/>
    </location>
</feature>
<comment type="caution">
    <text evidence="4">The sequence shown here is derived from an EMBL/GenBank/DDBJ whole genome shotgun (WGS) entry which is preliminary data.</text>
</comment>
<evidence type="ECO:0000256" key="1">
    <source>
        <dbReference type="SAM" id="MobiDB-lite"/>
    </source>
</evidence>
<proteinExistence type="predicted"/>
<dbReference type="InterPro" id="IPR036709">
    <property type="entry name" value="Autotransporte_beta_dom_sf"/>
</dbReference>
<feature type="signal peptide" evidence="2">
    <location>
        <begin position="1"/>
        <end position="23"/>
    </location>
</feature>
<feature type="compositionally biased region" description="Polar residues" evidence="1">
    <location>
        <begin position="135"/>
        <end position="147"/>
    </location>
</feature>
<dbReference type="RefSeq" id="WP_075064711.1">
    <property type="nucleotide sequence ID" value="NZ_LKAJ02000001.1"/>
</dbReference>
<reference evidence="5" key="3">
    <citation type="submission" date="2021-06" db="EMBL/GenBank/DDBJ databases">
        <title>Genomic Description and Analysis of Intracellular Bacteria, Candidatus Berkiella cookevillensis and Candidatus Berkiella aquae.</title>
        <authorList>
            <person name="Kidane D.T."/>
            <person name="Mehari Y.T."/>
            <person name="Rice F.C."/>
            <person name="Arivett B.A."/>
            <person name="Farone A.L."/>
            <person name="Berk S.G."/>
            <person name="Farone M.B."/>
        </authorList>
    </citation>
    <scope>NUCLEOTIDE SEQUENCE</scope>
    <source>
        <strain evidence="5">HT99</strain>
    </source>
</reference>
<dbReference type="AlphaFoldDB" id="A0A0Q9YRH7"/>
<dbReference type="STRING" id="295108.HT99x_00041"/>
<gene>
    <name evidence="4" type="primary">ompB_1</name>
    <name evidence="4" type="ORF">HT99x_00041</name>
    <name evidence="5" type="ORF">HT99x_011865</name>
</gene>
<organism evidence="4">
    <name type="scientific">Candidatus Berkiella aquae</name>
    <dbReference type="NCBI Taxonomy" id="295108"/>
    <lineage>
        <taxon>Bacteria</taxon>
        <taxon>Pseudomonadati</taxon>
        <taxon>Pseudomonadota</taxon>
        <taxon>Gammaproteobacteria</taxon>
        <taxon>Candidatus Berkiellales</taxon>
        <taxon>Candidatus Berkiellaceae</taxon>
        <taxon>Candidatus Berkiella</taxon>
    </lineage>
</organism>
<dbReference type="InterPro" id="IPR005546">
    <property type="entry name" value="Autotransporte_beta"/>
</dbReference>
<dbReference type="GO" id="GO:0019867">
    <property type="term" value="C:outer membrane"/>
    <property type="evidence" value="ECO:0007669"/>
    <property type="project" value="InterPro"/>
</dbReference>
<feature type="compositionally biased region" description="Low complexity" evidence="1">
    <location>
        <begin position="207"/>
        <end position="223"/>
    </location>
</feature>
<accession>A0A0Q9YRH7</accession>
<dbReference type="Pfam" id="PF03797">
    <property type="entry name" value="Autotransporter"/>
    <property type="match status" value="1"/>
</dbReference>
<dbReference type="InterPro" id="IPR006315">
    <property type="entry name" value="OM_autotransptr_brl_dom"/>
</dbReference>
<evidence type="ECO:0000256" key="2">
    <source>
        <dbReference type="SAM" id="SignalP"/>
    </source>
</evidence>
<evidence type="ECO:0000259" key="3">
    <source>
        <dbReference type="PROSITE" id="PS51208"/>
    </source>
</evidence>
<dbReference type="NCBIfam" id="TIGR01414">
    <property type="entry name" value="autotrans_barl"/>
    <property type="match status" value="1"/>
</dbReference>
<feature type="domain" description="Autotransporter" evidence="3">
    <location>
        <begin position="239"/>
        <end position="525"/>
    </location>
</feature>
<dbReference type="OrthoDB" id="6187258at2"/>